<dbReference type="EMBL" id="GGEC01086990">
    <property type="protein sequence ID" value="MBX67474.1"/>
    <property type="molecule type" value="Transcribed_RNA"/>
</dbReference>
<organism evidence="1">
    <name type="scientific">Rhizophora mucronata</name>
    <name type="common">Asiatic mangrove</name>
    <dbReference type="NCBI Taxonomy" id="61149"/>
    <lineage>
        <taxon>Eukaryota</taxon>
        <taxon>Viridiplantae</taxon>
        <taxon>Streptophyta</taxon>
        <taxon>Embryophyta</taxon>
        <taxon>Tracheophyta</taxon>
        <taxon>Spermatophyta</taxon>
        <taxon>Magnoliopsida</taxon>
        <taxon>eudicotyledons</taxon>
        <taxon>Gunneridae</taxon>
        <taxon>Pentapetalae</taxon>
        <taxon>rosids</taxon>
        <taxon>fabids</taxon>
        <taxon>Malpighiales</taxon>
        <taxon>Rhizophoraceae</taxon>
        <taxon>Rhizophora</taxon>
    </lineage>
</organism>
<proteinExistence type="predicted"/>
<accession>A0A2P2QKK0</accession>
<dbReference type="AlphaFoldDB" id="A0A2P2QKK0"/>
<protein>
    <submittedName>
        <fullName evidence="1">Uncharacterized protein</fullName>
    </submittedName>
</protein>
<sequence>MKERKFGSTGVCLNLMN</sequence>
<reference evidence="1" key="1">
    <citation type="submission" date="2018-02" db="EMBL/GenBank/DDBJ databases">
        <title>Rhizophora mucronata_Transcriptome.</title>
        <authorList>
            <person name="Meera S.P."/>
            <person name="Sreeshan A."/>
            <person name="Augustine A."/>
        </authorList>
    </citation>
    <scope>NUCLEOTIDE SEQUENCE</scope>
    <source>
        <tissue evidence="1">Leaf</tissue>
    </source>
</reference>
<name>A0A2P2QKK0_RHIMU</name>
<evidence type="ECO:0000313" key="1">
    <source>
        <dbReference type="EMBL" id="MBX67474.1"/>
    </source>
</evidence>